<name>A0A7W3JPL8_9MICO</name>
<dbReference type="InterPro" id="IPR045864">
    <property type="entry name" value="aa-tRNA-synth_II/BPL/LPL"/>
</dbReference>
<evidence type="ECO:0000256" key="2">
    <source>
        <dbReference type="ARBA" id="ARBA00022741"/>
    </source>
</evidence>
<dbReference type="InterPro" id="IPR004143">
    <property type="entry name" value="BPL_LPL_catalytic"/>
</dbReference>
<dbReference type="Proteomes" id="UP000526083">
    <property type="component" value="Unassembled WGS sequence"/>
</dbReference>
<dbReference type="CDD" id="cd16442">
    <property type="entry name" value="BPL"/>
    <property type="match status" value="1"/>
</dbReference>
<organism evidence="7 8">
    <name type="scientific">Microbacterium halimionae</name>
    <dbReference type="NCBI Taxonomy" id="1526413"/>
    <lineage>
        <taxon>Bacteria</taxon>
        <taxon>Bacillati</taxon>
        <taxon>Actinomycetota</taxon>
        <taxon>Actinomycetes</taxon>
        <taxon>Micrococcales</taxon>
        <taxon>Microbacteriaceae</taxon>
        <taxon>Microbacterium</taxon>
    </lineage>
</organism>
<evidence type="ECO:0000256" key="5">
    <source>
        <dbReference type="ARBA" id="ARBA00024227"/>
    </source>
</evidence>
<gene>
    <name evidence="7" type="ORF">FHX48_001756</name>
</gene>
<keyword evidence="3" id="KW-0067">ATP-binding</keyword>
<dbReference type="SUPFAM" id="SSF55681">
    <property type="entry name" value="Class II aaRS and biotin synthetases"/>
    <property type="match status" value="1"/>
</dbReference>
<comment type="caution">
    <text evidence="7">The sequence shown here is derived from an EMBL/GenBank/DDBJ whole genome shotgun (WGS) entry which is preliminary data.</text>
</comment>
<reference evidence="7 8" key="1">
    <citation type="submission" date="2020-07" db="EMBL/GenBank/DDBJ databases">
        <title>Sequencing the genomes of 1000 actinobacteria strains.</title>
        <authorList>
            <person name="Klenk H.-P."/>
        </authorList>
    </citation>
    <scope>NUCLEOTIDE SEQUENCE [LARGE SCALE GENOMIC DNA]</scope>
    <source>
        <strain evidence="7 8">DSM 27576</strain>
    </source>
</reference>
<dbReference type="InterPro" id="IPR004408">
    <property type="entry name" value="Biotin_CoA_COase_ligase"/>
</dbReference>
<keyword evidence="4" id="KW-0092">Biotin</keyword>
<dbReference type="SUPFAM" id="SSF50037">
    <property type="entry name" value="C-terminal domain of transcriptional repressors"/>
    <property type="match status" value="1"/>
</dbReference>
<dbReference type="PROSITE" id="PS51733">
    <property type="entry name" value="BPL_LPL_CATALYTIC"/>
    <property type="match status" value="1"/>
</dbReference>
<proteinExistence type="predicted"/>
<evidence type="ECO:0000256" key="3">
    <source>
        <dbReference type="ARBA" id="ARBA00022840"/>
    </source>
</evidence>
<keyword evidence="8" id="KW-1185">Reference proteome</keyword>
<dbReference type="AlphaFoldDB" id="A0A7W3JPL8"/>
<evidence type="ECO:0000256" key="4">
    <source>
        <dbReference type="ARBA" id="ARBA00023267"/>
    </source>
</evidence>
<dbReference type="NCBIfam" id="TIGR00121">
    <property type="entry name" value="birA_ligase"/>
    <property type="match status" value="1"/>
</dbReference>
<dbReference type="Pfam" id="PF03099">
    <property type="entry name" value="BPL_LplA_LipB"/>
    <property type="match status" value="1"/>
</dbReference>
<feature type="domain" description="BPL/LPL catalytic" evidence="6">
    <location>
        <begin position="29"/>
        <end position="223"/>
    </location>
</feature>
<protein>
    <recommendedName>
        <fullName evidence="5">biotin--[biotin carboxyl-carrier protein] ligase</fullName>
        <ecNumber evidence="5">6.3.4.15</ecNumber>
    </recommendedName>
</protein>
<dbReference type="EC" id="6.3.4.15" evidence="5"/>
<dbReference type="GO" id="GO:0004077">
    <property type="term" value="F:biotin--[biotin carboxyl-carrier protein] ligase activity"/>
    <property type="evidence" value="ECO:0007669"/>
    <property type="project" value="UniProtKB-EC"/>
</dbReference>
<dbReference type="RefSeq" id="WP_310734845.1">
    <property type="nucleotide sequence ID" value="NZ_JAAOZB010000001.1"/>
</dbReference>
<keyword evidence="2" id="KW-0547">Nucleotide-binding</keyword>
<dbReference type="Gene3D" id="3.30.930.10">
    <property type="entry name" value="Bira Bifunctional Protein, Domain 2"/>
    <property type="match status" value="1"/>
</dbReference>
<evidence type="ECO:0000313" key="7">
    <source>
        <dbReference type="EMBL" id="MBA8816683.1"/>
    </source>
</evidence>
<accession>A0A7W3JPL8</accession>
<dbReference type="Pfam" id="PF02237">
    <property type="entry name" value="BPL_C"/>
    <property type="match status" value="1"/>
</dbReference>
<dbReference type="InterPro" id="IPR008988">
    <property type="entry name" value="Transcriptional_repressor_C"/>
</dbReference>
<dbReference type="GO" id="GO:0005524">
    <property type="term" value="F:ATP binding"/>
    <property type="evidence" value="ECO:0007669"/>
    <property type="project" value="UniProtKB-KW"/>
</dbReference>
<dbReference type="EMBL" id="JACGWY010000002">
    <property type="protein sequence ID" value="MBA8816683.1"/>
    <property type="molecule type" value="Genomic_DNA"/>
</dbReference>
<dbReference type="Gene3D" id="2.30.30.100">
    <property type="match status" value="1"/>
</dbReference>
<evidence type="ECO:0000313" key="8">
    <source>
        <dbReference type="Proteomes" id="UP000526083"/>
    </source>
</evidence>
<evidence type="ECO:0000259" key="6">
    <source>
        <dbReference type="PROSITE" id="PS51733"/>
    </source>
</evidence>
<keyword evidence="1 7" id="KW-0436">Ligase</keyword>
<dbReference type="PANTHER" id="PTHR12835">
    <property type="entry name" value="BIOTIN PROTEIN LIGASE"/>
    <property type="match status" value="1"/>
</dbReference>
<evidence type="ECO:0000256" key="1">
    <source>
        <dbReference type="ARBA" id="ARBA00022598"/>
    </source>
</evidence>
<dbReference type="PANTHER" id="PTHR12835:SF5">
    <property type="entry name" value="BIOTIN--PROTEIN LIGASE"/>
    <property type="match status" value="1"/>
</dbReference>
<dbReference type="GO" id="GO:0005737">
    <property type="term" value="C:cytoplasm"/>
    <property type="evidence" value="ECO:0007669"/>
    <property type="project" value="TreeGrafter"/>
</dbReference>
<dbReference type="InterPro" id="IPR003142">
    <property type="entry name" value="BPL_C"/>
</dbReference>
<sequence length="290" mass="30179">MISSRAFIEVTVGVNRMLRFIGTRKVFRMPIPAEGYPLTAAVSPRVQIATSTGSTNADVVAATSAEPDAWPHLSLLLTTDQRAGRGRLDRSWTAPAGTALAISVVLRVSELPVQFRGWLPLLAGVAMTTSVRAQLPGSGHVAGLKWPNDVLVDGRKISGILAEVVPSHPDTIVVGAGINTRMSAVDLPVATATSFAALGLECNDDALLATFVRELGDEVTRLVGAADTKGARAEVESVCTTIGSDVVVSLPDGTRLEGKAISLDDDGRLVVKTTAGTEAAVAAGDVVHVR</sequence>